<accession>A0ABS0S9V8</accession>
<evidence type="ECO:0008006" key="4">
    <source>
        <dbReference type="Google" id="ProtNLM"/>
    </source>
</evidence>
<reference evidence="2 3" key="1">
    <citation type="submission" date="2020-10" db="EMBL/GenBank/DDBJ databases">
        <title>Aquamicrobium zhengzhouensis sp. nov., a exopolysaccharide producing bacterium isolated from farmland soil.</title>
        <authorList>
            <person name="Wang X."/>
        </authorList>
    </citation>
    <scope>NUCLEOTIDE SEQUENCE [LARGE SCALE GENOMIC DNA]</scope>
    <source>
        <strain evidence="3">cd-1</strain>
    </source>
</reference>
<dbReference type="RefSeq" id="WP_198474949.1">
    <property type="nucleotide sequence ID" value="NZ_JADGMQ010000002.1"/>
</dbReference>
<evidence type="ECO:0000313" key="2">
    <source>
        <dbReference type="EMBL" id="MBI1620032.1"/>
    </source>
</evidence>
<proteinExistence type="predicted"/>
<dbReference type="EMBL" id="JADGMQ010000002">
    <property type="protein sequence ID" value="MBI1620032.1"/>
    <property type="molecule type" value="Genomic_DNA"/>
</dbReference>
<name>A0ABS0S9V8_9HYPH</name>
<dbReference type="Proteomes" id="UP000601789">
    <property type="component" value="Unassembled WGS sequence"/>
</dbReference>
<keyword evidence="1" id="KW-1133">Transmembrane helix</keyword>
<comment type="caution">
    <text evidence="2">The sequence shown here is derived from an EMBL/GenBank/DDBJ whole genome shotgun (WGS) entry which is preliminary data.</text>
</comment>
<organism evidence="2 3">
    <name type="scientific">Aquamicrobium zhengzhouense</name>
    <dbReference type="NCBI Taxonomy" id="2781738"/>
    <lineage>
        <taxon>Bacteria</taxon>
        <taxon>Pseudomonadati</taxon>
        <taxon>Pseudomonadota</taxon>
        <taxon>Alphaproteobacteria</taxon>
        <taxon>Hyphomicrobiales</taxon>
        <taxon>Phyllobacteriaceae</taxon>
        <taxon>Aquamicrobium</taxon>
    </lineage>
</organism>
<feature type="transmembrane region" description="Helical" evidence="1">
    <location>
        <begin position="60"/>
        <end position="83"/>
    </location>
</feature>
<keyword evidence="3" id="KW-1185">Reference proteome</keyword>
<sequence length="110" mass="11815">MSNDPNMWERIASGRTPEVWIALVAGTLYVYRKSENTSKITRVIEAGISGMLGYSVGPDAASWAGINDAIAVVMISSLGYLMLDVLTSVVADRAVIKDIIVRRLGGGKNE</sequence>
<evidence type="ECO:0000313" key="3">
    <source>
        <dbReference type="Proteomes" id="UP000601789"/>
    </source>
</evidence>
<gene>
    <name evidence="2" type="ORF">IOD40_05060</name>
</gene>
<protein>
    <recommendedName>
        <fullName evidence="4">Holin</fullName>
    </recommendedName>
</protein>
<keyword evidence="1" id="KW-0472">Membrane</keyword>
<evidence type="ECO:0000256" key="1">
    <source>
        <dbReference type="SAM" id="Phobius"/>
    </source>
</evidence>
<keyword evidence="1" id="KW-0812">Transmembrane</keyword>